<keyword evidence="3" id="KW-1185">Reference proteome</keyword>
<sequence length="195" mass="21911">MSWIVRLCGWLTGSDSSKSAHQQDETELAARKTSSPDSTKENEDASKKPKDSGKVDGTPRIGGGSLKKDGAKQQQHQPPQPNQQTLNRQPQSPKPSQSTRKNHNTNPQHNQDRPDTAAQAPTRQGTAAPEEQRQPPQKKPKSYSVQRAFPFMESYLDMWEVRTFLDEKLGVDCYNIKDDIAELQRKSGRVESDEE</sequence>
<dbReference type="EMBL" id="WIGN01000138">
    <property type="protein sequence ID" value="KAF6807391.1"/>
    <property type="molecule type" value="Genomic_DNA"/>
</dbReference>
<dbReference type="AlphaFoldDB" id="A0A8H6MTB4"/>
<accession>A0A8H6MTB4</accession>
<name>A0A8H6MTB4_9PEZI</name>
<feature type="compositionally biased region" description="Basic and acidic residues" evidence="1">
    <location>
        <begin position="38"/>
        <end position="54"/>
    </location>
</feature>
<organism evidence="2 3">
    <name type="scientific">Colletotrichum sojae</name>
    <dbReference type="NCBI Taxonomy" id="2175907"/>
    <lineage>
        <taxon>Eukaryota</taxon>
        <taxon>Fungi</taxon>
        <taxon>Dikarya</taxon>
        <taxon>Ascomycota</taxon>
        <taxon>Pezizomycotina</taxon>
        <taxon>Sordariomycetes</taxon>
        <taxon>Hypocreomycetidae</taxon>
        <taxon>Glomerellales</taxon>
        <taxon>Glomerellaceae</taxon>
        <taxon>Colletotrichum</taxon>
        <taxon>Colletotrichum orchidearum species complex</taxon>
    </lineage>
</organism>
<feature type="region of interest" description="Disordered" evidence="1">
    <location>
        <begin position="11"/>
        <end position="145"/>
    </location>
</feature>
<proteinExistence type="predicted"/>
<evidence type="ECO:0000256" key="1">
    <source>
        <dbReference type="SAM" id="MobiDB-lite"/>
    </source>
</evidence>
<reference evidence="2 3" key="1">
    <citation type="journal article" date="2020" name="Phytopathology">
        <title>Genome Sequence Resources of Colletotrichum truncatum, C. plurivorum, C. musicola, and C. sojae: Four Species Pathogenic to Soybean (Glycine max).</title>
        <authorList>
            <person name="Rogerio F."/>
            <person name="Boufleur T.R."/>
            <person name="Ciampi-Guillardi M."/>
            <person name="Sukno S.A."/>
            <person name="Thon M.R."/>
            <person name="Massola Junior N.S."/>
            <person name="Baroncelli R."/>
        </authorList>
    </citation>
    <scope>NUCLEOTIDE SEQUENCE [LARGE SCALE GENOMIC DNA]</scope>
    <source>
        <strain evidence="2 3">LFN0009</strain>
    </source>
</reference>
<dbReference type="Proteomes" id="UP000652219">
    <property type="component" value="Unassembled WGS sequence"/>
</dbReference>
<feature type="compositionally biased region" description="Polar residues" evidence="1">
    <location>
        <begin position="94"/>
        <end position="109"/>
    </location>
</feature>
<feature type="compositionally biased region" description="Low complexity" evidence="1">
    <location>
        <begin position="73"/>
        <end position="91"/>
    </location>
</feature>
<gene>
    <name evidence="2" type="ORF">CSOJ01_08197</name>
</gene>
<protein>
    <submittedName>
        <fullName evidence="2">Uncharacterized protein</fullName>
    </submittedName>
</protein>
<evidence type="ECO:0000313" key="2">
    <source>
        <dbReference type="EMBL" id="KAF6807391.1"/>
    </source>
</evidence>
<feature type="compositionally biased region" description="Basic and acidic residues" evidence="1">
    <location>
        <begin position="21"/>
        <end position="30"/>
    </location>
</feature>
<evidence type="ECO:0000313" key="3">
    <source>
        <dbReference type="Proteomes" id="UP000652219"/>
    </source>
</evidence>
<comment type="caution">
    <text evidence="2">The sequence shown here is derived from an EMBL/GenBank/DDBJ whole genome shotgun (WGS) entry which is preliminary data.</text>
</comment>